<dbReference type="EMBL" id="LYMM01000038">
    <property type="protein sequence ID" value="PNU04293.1"/>
    <property type="molecule type" value="Genomic_DNA"/>
</dbReference>
<evidence type="ECO:0000256" key="2">
    <source>
        <dbReference type="SAM" id="Phobius"/>
    </source>
</evidence>
<feature type="compositionally biased region" description="Low complexity" evidence="1">
    <location>
        <begin position="13"/>
        <end position="23"/>
    </location>
</feature>
<sequence>MHLTNHSHFGAALQQPRRQSGSSPSLLAAWRDLWRSLPYDIRRDTIALFCLTPTLLEAFAFAWVMLP</sequence>
<gene>
    <name evidence="3" type="ORF">A8V01_21225</name>
</gene>
<comment type="caution">
    <text evidence="3">The sequence shown here is derived from an EMBL/GenBank/DDBJ whole genome shotgun (WGS) entry which is preliminary data.</text>
</comment>
<feature type="transmembrane region" description="Helical" evidence="2">
    <location>
        <begin position="45"/>
        <end position="66"/>
    </location>
</feature>
<accession>A0A2K2FZT8</accession>
<name>A0A2K2FZT8_9SPHN</name>
<organism evidence="3 4">
    <name type="scientific">Novosphingobium guangzhouense</name>
    <dbReference type="NCBI Taxonomy" id="1850347"/>
    <lineage>
        <taxon>Bacteria</taxon>
        <taxon>Pseudomonadati</taxon>
        <taxon>Pseudomonadota</taxon>
        <taxon>Alphaproteobacteria</taxon>
        <taxon>Sphingomonadales</taxon>
        <taxon>Sphingomonadaceae</taxon>
        <taxon>Novosphingobium</taxon>
    </lineage>
</organism>
<keyword evidence="2" id="KW-0812">Transmembrane</keyword>
<protein>
    <submittedName>
        <fullName evidence="3">Uncharacterized protein</fullName>
    </submittedName>
</protein>
<dbReference type="AlphaFoldDB" id="A0A2K2FZT8"/>
<keyword evidence="2" id="KW-1133">Transmembrane helix</keyword>
<evidence type="ECO:0000313" key="4">
    <source>
        <dbReference type="Proteomes" id="UP000236327"/>
    </source>
</evidence>
<dbReference type="RefSeq" id="WP_103096449.1">
    <property type="nucleotide sequence ID" value="NZ_LYMM01000038.1"/>
</dbReference>
<keyword evidence="4" id="KW-1185">Reference proteome</keyword>
<proteinExistence type="predicted"/>
<evidence type="ECO:0000313" key="3">
    <source>
        <dbReference type="EMBL" id="PNU04293.1"/>
    </source>
</evidence>
<evidence type="ECO:0000256" key="1">
    <source>
        <dbReference type="SAM" id="MobiDB-lite"/>
    </source>
</evidence>
<keyword evidence="2" id="KW-0472">Membrane</keyword>
<dbReference type="Proteomes" id="UP000236327">
    <property type="component" value="Unassembled WGS sequence"/>
</dbReference>
<feature type="region of interest" description="Disordered" evidence="1">
    <location>
        <begin position="1"/>
        <end position="23"/>
    </location>
</feature>
<reference evidence="3 4" key="1">
    <citation type="submission" date="2016-05" db="EMBL/GenBank/DDBJ databases">
        <title>Complete genome sequence of Novosphingobium guangzhouense SA925(T).</title>
        <authorList>
            <person name="Sha S."/>
        </authorList>
    </citation>
    <scope>NUCLEOTIDE SEQUENCE [LARGE SCALE GENOMIC DNA]</scope>
    <source>
        <strain evidence="3 4">SA925</strain>
    </source>
</reference>